<comment type="caution">
    <text evidence="3">The sequence shown here is derived from an EMBL/GenBank/DDBJ whole genome shotgun (WGS) entry which is preliminary data.</text>
</comment>
<dbReference type="InterPro" id="IPR050194">
    <property type="entry name" value="Glycosyltransferase_grp1"/>
</dbReference>
<evidence type="ECO:0000313" key="3">
    <source>
        <dbReference type="EMBL" id="MFD2311210.1"/>
    </source>
</evidence>
<dbReference type="PANTHER" id="PTHR45947:SF3">
    <property type="entry name" value="SULFOQUINOVOSYL TRANSFERASE SQD2"/>
    <property type="match status" value="1"/>
</dbReference>
<dbReference type="SUPFAM" id="SSF53756">
    <property type="entry name" value="UDP-Glycosyltransferase/glycogen phosphorylase"/>
    <property type="match status" value="1"/>
</dbReference>
<protein>
    <submittedName>
        <fullName evidence="3">Glycosyltransferase</fullName>
        <ecNumber evidence="3">2.4.-.-</ecNumber>
    </submittedName>
</protein>
<dbReference type="PANTHER" id="PTHR45947">
    <property type="entry name" value="SULFOQUINOVOSYL TRANSFERASE SQD2"/>
    <property type="match status" value="1"/>
</dbReference>
<sequence>MNIVMLTNTYLPHVGGVARSVAAFTEEYRKRGHRVMVVAPEFAQRIPGERGVIRIHAIQNFNGSDFSVALPFSGHLSDHLNEFRPDIVHAHHPFLLGMTALRIARARQLPLVFTHHTLYERYTHYVPADSEALKRFVIELATRYANLASLVFAPSHSIARLLRQRGVETPIAEVPTGVKLQDYSGGDGARARRELGIPASAFVAGHLGRLAEEKNLEFLATAAADFMQRNPRAHFLVVGSGPMEKRLRRLFDSRGLGDRLHMPGTLQGEAQRDAYTAMDVFVFASTSETQGMVLTEAMATGTPVIALDANGTREVVRDGLNGRLLMRQSHSEFTAALQWLLELPARRQRELRDEALATAEQFSMENCSERALQLYEPLLGQPWSLDDSLYAQWQRMRNTIGAQWEILEGVTGAAGAAFSHPPHKQP</sequence>
<keyword evidence="3" id="KW-0808">Transferase</keyword>
<evidence type="ECO:0000313" key="4">
    <source>
        <dbReference type="Proteomes" id="UP001597425"/>
    </source>
</evidence>
<organism evidence="3 4">
    <name type="scientific">Microbulbifer halophilus</name>
    <dbReference type="NCBI Taxonomy" id="453963"/>
    <lineage>
        <taxon>Bacteria</taxon>
        <taxon>Pseudomonadati</taxon>
        <taxon>Pseudomonadota</taxon>
        <taxon>Gammaproteobacteria</taxon>
        <taxon>Cellvibrionales</taxon>
        <taxon>Microbulbiferaceae</taxon>
        <taxon>Microbulbifer</taxon>
    </lineage>
</organism>
<name>A0ABW5EFW4_9GAMM</name>
<dbReference type="EMBL" id="JBHUJD010000015">
    <property type="protein sequence ID" value="MFD2311210.1"/>
    <property type="molecule type" value="Genomic_DNA"/>
</dbReference>
<keyword evidence="3" id="KW-0328">Glycosyltransferase</keyword>
<dbReference type="Proteomes" id="UP001597425">
    <property type="component" value="Unassembled WGS sequence"/>
</dbReference>
<dbReference type="Gene3D" id="3.40.50.2000">
    <property type="entry name" value="Glycogen Phosphorylase B"/>
    <property type="match status" value="2"/>
</dbReference>
<dbReference type="EC" id="2.4.-.-" evidence="3"/>
<reference evidence="4" key="1">
    <citation type="journal article" date="2019" name="Int. J. Syst. Evol. Microbiol.">
        <title>The Global Catalogue of Microorganisms (GCM) 10K type strain sequencing project: providing services to taxonomists for standard genome sequencing and annotation.</title>
        <authorList>
            <consortium name="The Broad Institute Genomics Platform"/>
            <consortium name="The Broad Institute Genome Sequencing Center for Infectious Disease"/>
            <person name="Wu L."/>
            <person name="Ma J."/>
        </authorList>
    </citation>
    <scope>NUCLEOTIDE SEQUENCE [LARGE SCALE GENOMIC DNA]</scope>
    <source>
        <strain evidence="4">KCTC 12848</strain>
    </source>
</reference>
<dbReference type="GO" id="GO:0016757">
    <property type="term" value="F:glycosyltransferase activity"/>
    <property type="evidence" value="ECO:0007669"/>
    <property type="project" value="UniProtKB-KW"/>
</dbReference>
<feature type="domain" description="Glycosyl transferase family 1" evidence="1">
    <location>
        <begin position="191"/>
        <end position="349"/>
    </location>
</feature>
<proteinExistence type="predicted"/>
<gene>
    <name evidence="3" type="ORF">ACFSKX_12355</name>
</gene>
<dbReference type="Pfam" id="PF13439">
    <property type="entry name" value="Glyco_transf_4"/>
    <property type="match status" value="1"/>
</dbReference>
<feature type="domain" description="Glycosyltransferase subfamily 4-like N-terminal" evidence="2">
    <location>
        <begin position="14"/>
        <end position="181"/>
    </location>
</feature>
<evidence type="ECO:0000259" key="2">
    <source>
        <dbReference type="Pfam" id="PF13439"/>
    </source>
</evidence>
<accession>A0ABW5EFW4</accession>
<dbReference type="RefSeq" id="WP_265723264.1">
    <property type="nucleotide sequence ID" value="NZ_JAPIVK010000044.1"/>
</dbReference>
<evidence type="ECO:0000259" key="1">
    <source>
        <dbReference type="Pfam" id="PF00534"/>
    </source>
</evidence>
<dbReference type="InterPro" id="IPR001296">
    <property type="entry name" value="Glyco_trans_1"/>
</dbReference>
<keyword evidence="4" id="KW-1185">Reference proteome</keyword>
<dbReference type="InterPro" id="IPR028098">
    <property type="entry name" value="Glyco_trans_4-like_N"/>
</dbReference>
<dbReference type="Pfam" id="PF00534">
    <property type="entry name" value="Glycos_transf_1"/>
    <property type="match status" value="1"/>
</dbReference>